<dbReference type="GO" id="GO:0005524">
    <property type="term" value="F:ATP binding"/>
    <property type="evidence" value="ECO:0007669"/>
    <property type="project" value="UniProtKB-KW"/>
</dbReference>
<dbReference type="GO" id="GO:0005886">
    <property type="term" value="C:plasma membrane"/>
    <property type="evidence" value="ECO:0007669"/>
    <property type="project" value="TreeGrafter"/>
</dbReference>
<dbReference type="GO" id="GO:0098796">
    <property type="term" value="C:membrane protein complex"/>
    <property type="evidence" value="ECO:0007669"/>
    <property type="project" value="UniProtKB-ARBA"/>
</dbReference>
<dbReference type="InterPro" id="IPR017911">
    <property type="entry name" value="MacB-like_ATP-bd"/>
</dbReference>
<name>A0A1H3LMP2_9ACTN</name>
<dbReference type="InterPro" id="IPR015854">
    <property type="entry name" value="ABC_transpr_LolD-like"/>
</dbReference>
<keyword evidence="2" id="KW-0547">Nucleotide-binding</keyword>
<protein>
    <submittedName>
        <fullName evidence="5">Putative ABC transport system ATP-binding protein</fullName>
    </submittedName>
</protein>
<dbReference type="STRING" id="137265.SAMN05421684_0826"/>
<dbReference type="PANTHER" id="PTHR24220:SF685">
    <property type="entry name" value="ABC TRANSPORTER RELATED"/>
    <property type="match status" value="1"/>
</dbReference>
<keyword evidence="1" id="KW-0813">Transport</keyword>
<dbReference type="PANTHER" id="PTHR24220">
    <property type="entry name" value="IMPORT ATP-BINDING PROTEIN"/>
    <property type="match status" value="1"/>
</dbReference>
<evidence type="ECO:0000256" key="3">
    <source>
        <dbReference type="ARBA" id="ARBA00022840"/>
    </source>
</evidence>
<dbReference type="FunFam" id="3.40.50.300:FF:000032">
    <property type="entry name" value="Export ABC transporter ATP-binding protein"/>
    <property type="match status" value="1"/>
</dbReference>
<dbReference type="SMART" id="SM00382">
    <property type="entry name" value="AAA"/>
    <property type="match status" value="1"/>
</dbReference>
<dbReference type="Proteomes" id="UP000199632">
    <property type="component" value="Unassembled WGS sequence"/>
</dbReference>
<keyword evidence="6" id="KW-1185">Reference proteome</keyword>
<evidence type="ECO:0000259" key="4">
    <source>
        <dbReference type="PROSITE" id="PS50893"/>
    </source>
</evidence>
<evidence type="ECO:0000313" key="5">
    <source>
        <dbReference type="EMBL" id="SDY65125.1"/>
    </source>
</evidence>
<dbReference type="PROSITE" id="PS50893">
    <property type="entry name" value="ABC_TRANSPORTER_2"/>
    <property type="match status" value="1"/>
</dbReference>
<dbReference type="GO" id="GO:0016887">
    <property type="term" value="F:ATP hydrolysis activity"/>
    <property type="evidence" value="ECO:0007669"/>
    <property type="project" value="InterPro"/>
</dbReference>
<organism evidence="5 6">
    <name type="scientific">Asanoa ishikariensis</name>
    <dbReference type="NCBI Taxonomy" id="137265"/>
    <lineage>
        <taxon>Bacteria</taxon>
        <taxon>Bacillati</taxon>
        <taxon>Actinomycetota</taxon>
        <taxon>Actinomycetes</taxon>
        <taxon>Micromonosporales</taxon>
        <taxon>Micromonosporaceae</taxon>
        <taxon>Asanoa</taxon>
    </lineage>
</organism>
<dbReference type="Pfam" id="PF00005">
    <property type="entry name" value="ABC_tran"/>
    <property type="match status" value="1"/>
</dbReference>
<accession>A0A1H3LMP2</accession>
<dbReference type="SUPFAM" id="SSF52540">
    <property type="entry name" value="P-loop containing nucleoside triphosphate hydrolases"/>
    <property type="match status" value="1"/>
</dbReference>
<reference evidence="6" key="1">
    <citation type="submission" date="2016-10" db="EMBL/GenBank/DDBJ databases">
        <authorList>
            <person name="Varghese N."/>
            <person name="Submissions S."/>
        </authorList>
    </citation>
    <scope>NUCLEOTIDE SEQUENCE [LARGE SCALE GENOMIC DNA]</scope>
    <source>
        <strain evidence="6">DSM 44718</strain>
    </source>
</reference>
<evidence type="ECO:0000313" key="6">
    <source>
        <dbReference type="Proteomes" id="UP000199632"/>
    </source>
</evidence>
<dbReference type="InterPro" id="IPR027417">
    <property type="entry name" value="P-loop_NTPase"/>
</dbReference>
<evidence type="ECO:0000256" key="2">
    <source>
        <dbReference type="ARBA" id="ARBA00022741"/>
    </source>
</evidence>
<dbReference type="InterPro" id="IPR003439">
    <property type="entry name" value="ABC_transporter-like_ATP-bd"/>
</dbReference>
<dbReference type="EMBL" id="FNQB01000001">
    <property type="protein sequence ID" value="SDY65125.1"/>
    <property type="molecule type" value="Genomic_DNA"/>
</dbReference>
<sequence length="268" mass="27673">MCRASFDGWLVGMTITTGARQAEAVTLRSVRRTYGIGGAAVTALDGVSVGFRDGSFTAVMGPSGSGKSTLLHCAAGLDQPTAGTVSVGGTELGGLSEHRLTTLRRELIGFVFQEFNLVSALTATQNVALPLRLAGRRPAPDDIAAALASVGLADRGGHRPSELSGGQQQRVAIARALVTRPAVVFADEPTGALDLRSSRQVLGLLREAVHGHGQTVVMVTHDPLASAYADRVLFLADGHLVDELTAPGTPGDAGFAAEVAARMARLEA</sequence>
<keyword evidence="3 5" id="KW-0067">ATP-binding</keyword>
<dbReference type="AlphaFoldDB" id="A0A1H3LMP2"/>
<evidence type="ECO:0000256" key="1">
    <source>
        <dbReference type="ARBA" id="ARBA00022448"/>
    </source>
</evidence>
<feature type="domain" description="ABC transporter" evidence="4">
    <location>
        <begin position="25"/>
        <end position="262"/>
    </location>
</feature>
<dbReference type="Gene3D" id="3.40.50.300">
    <property type="entry name" value="P-loop containing nucleotide triphosphate hydrolases"/>
    <property type="match status" value="1"/>
</dbReference>
<dbReference type="InterPro" id="IPR003593">
    <property type="entry name" value="AAA+_ATPase"/>
</dbReference>
<dbReference type="CDD" id="cd03255">
    <property type="entry name" value="ABC_MJ0796_LolCDE_FtsE"/>
    <property type="match status" value="1"/>
</dbReference>
<gene>
    <name evidence="5" type="ORF">SAMN05421684_0826</name>
</gene>
<proteinExistence type="predicted"/>
<dbReference type="PROSITE" id="PS00211">
    <property type="entry name" value="ABC_TRANSPORTER_1"/>
    <property type="match status" value="1"/>
</dbReference>
<dbReference type="GO" id="GO:0022857">
    <property type="term" value="F:transmembrane transporter activity"/>
    <property type="evidence" value="ECO:0007669"/>
    <property type="project" value="UniProtKB-ARBA"/>
</dbReference>
<dbReference type="InterPro" id="IPR017871">
    <property type="entry name" value="ABC_transporter-like_CS"/>
</dbReference>